<evidence type="ECO:0000313" key="1">
    <source>
        <dbReference type="EMBL" id="KAF2630898.1"/>
    </source>
</evidence>
<accession>A0ACB6SAA3</accession>
<evidence type="ECO:0000313" key="2">
    <source>
        <dbReference type="Proteomes" id="UP000799754"/>
    </source>
</evidence>
<dbReference type="EMBL" id="MU006706">
    <property type="protein sequence ID" value="KAF2630898.1"/>
    <property type="molecule type" value="Genomic_DNA"/>
</dbReference>
<sequence length="247" mass="24537">MLVTQLLIASLIAVASATNLVSREDAYFASLLKRQEPGTPAYNCHDNCGSAITLSRGADPCNNAAFVADYNNCLKCSGPDNYNIWRYYGGTLSSTGAKCGFDTEPLPGKQEDVPESGSTGAASSAAPAQTSAAAQSSIIPSAAASSASAAPSVAAQESSQAAATTEAATSEAPVSSAATPSALLTTVVTPAISSAPIYPTVVANGTLSSLVSGVPSPSTNASASFTAVSTTSTSFGAQTDSKIVCTC</sequence>
<dbReference type="Proteomes" id="UP000799754">
    <property type="component" value="Unassembled WGS sequence"/>
</dbReference>
<reference evidence="1" key="1">
    <citation type="journal article" date="2020" name="Stud. Mycol.">
        <title>101 Dothideomycetes genomes: a test case for predicting lifestyles and emergence of pathogens.</title>
        <authorList>
            <person name="Haridas S."/>
            <person name="Albert R."/>
            <person name="Binder M."/>
            <person name="Bloem J."/>
            <person name="Labutti K."/>
            <person name="Salamov A."/>
            <person name="Andreopoulos B."/>
            <person name="Baker S."/>
            <person name="Barry K."/>
            <person name="Bills G."/>
            <person name="Bluhm B."/>
            <person name="Cannon C."/>
            <person name="Castanera R."/>
            <person name="Culley D."/>
            <person name="Daum C."/>
            <person name="Ezra D."/>
            <person name="Gonzalez J."/>
            <person name="Henrissat B."/>
            <person name="Kuo A."/>
            <person name="Liang C."/>
            <person name="Lipzen A."/>
            <person name="Lutzoni F."/>
            <person name="Magnuson J."/>
            <person name="Mondo S."/>
            <person name="Nolan M."/>
            <person name="Ohm R."/>
            <person name="Pangilinan J."/>
            <person name="Park H.-J."/>
            <person name="Ramirez L."/>
            <person name="Alfaro M."/>
            <person name="Sun H."/>
            <person name="Tritt A."/>
            <person name="Yoshinaga Y."/>
            <person name="Zwiers L.-H."/>
            <person name="Turgeon B."/>
            <person name="Goodwin S."/>
            <person name="Spatafora J."/>
            <person name="Crous P."/>
            <person name="Grigoriev I."/>
        </authorList>
    </citation>
    <scope>NUCLEOTIDE SEQUENCE</scope>
    <source>
        <strain evidence="1">CBS 525.71</strain>
    </source>
</reference>
<organism evidence="1 2">
    <name type="scientific">Macroventuria anomochaeta</name>
    <dbReference type="NCBI Taxonomy" id="301207"/>
    <lineage>
        <taxon>Eukaryota</taxon>
        <taxon>Fungi</taxon>
        <taxon>Dikarya</taxon>
        <taxon>Ascomycota</taxon>
        <taxon>Pezizomycotina</taxon>
        <taxon>Dothideomycetes</taxon>
        <taxon>Pleosporomycetidae</taxon>
        <taxon>Pleosporales</taxon>
        <taxon>Pleosporineae</taxon>
        <taxon>Didymellaceae</taxon>
        <taxon>Macroventuria</taxon>
    </lineage>
</organism>
<proteinExistence type="predicted"/>
<comment type="caution">
    <text evidence="1">The sequence shown here is derived from an EMBL/GenBank/DDBJ whole genome shotgun (WGS) entry which is preliminary data.</text>
</comment>
<protein>
    <submittedName>
        <fullName evidence="1">Uncharacterized protein</fullName>
    </submittedName>
</protein>
<keyword evidence="2" id="KW-1185">Reference proteome</keyword>
<name>A0ACB6SAA3_9PLEO</name>
<gene>
    <name evidence="1" type="ORF">BU25DRAFT_483750</name>
</gene>